<dbReference type="NCBIfam" id="TIGR00530">
    <property type="entry name" value="AGP_acyltrn"/>
    <property type="match status" value="1"/>
</dbReference>
<dbReference type="PANTHER" id="PTHR10434:SF11">
    <property type="entry name" value="1-ACYL-SN-GLYCEROL-3-PHOSPHATE ACYLTRANSFERASE"/>
    <property type="match status" value="1"/>
</dbReference>
<dbReference type="EMBL" id="MBFS01001445">
    <property type="protein sequence ID" value="PVV01017.1"/>
    <property type="molecule type" value="Genomic_DNA"/>
</dbReference>
<evidence type="ECO:0000256" key="5">
    <source>
        <dbReference type="SAM" id="Phobius"/>
    </source>
</evidence>
<keyword evidence="2 4" id="KW-0808">Transferase</keyword>
<feature type="domain" description="Phospholipid/glycerol acyltransferase" evidence="6">
    <location>
        <begin position="97"/>
        <end position="211"/>
    </location>
</feature>
<keyword evidence="4" id="KW-1208">Phospholipid metabolism</keyword>
<comment type="catalytic activity">
    <reaction evidence="4">
        <text>a 1-acyl-sn-glycero-3-phosphate + an acyl-CoA = a 1,2-diacyl-sn-glycero-3-phosphate + CoA</text>
        <dbReference type="Rhea" id="RHEA:19709"/>
        <dbReference type="ChEBI" id="CHEBI:57287"/>
        <dbReference type="ChEBI" id="CHEBI:57970"/>
        <dbReference type="ChEBI" id="CHEBI:58342"/>
        <dbReference type="ChEBI" id="CHEBI:58608"/>
        <dbReference type="EC" id="2.3.1.51"/>
    </reaction>
</comment>
<dbReference type="GO" id="GO:0005783">
    <property type="term" value="C:endoplasmic reticulum"/>
    <property type="evidence" value="ECO:0007669"/>
    <property type="project" value="TreeGrafter"/>
</dbReference>
<evidence type="ECO:0000256" key="1">
    <source>
        <dbReference type="ARBA" id="ARBA00008655"/>
    </source>
</evidence>
<feature type="transmembrane region" description="Helical" evidence="5">
    <location>
        <begin position="34"/>
        <end position="58"/>
    </location>
</feature>
<dbReference type="GO" id="GO:0003841">
    <property type="term" value="F:1-acylglycerol-3-phosphate O-acyltransferase activity"/>
    <property type="evidence" value="ECO:0007669"/>
    <property type="project" value="UniProtKB-UniRule"/>
</dbReference>
<organism evidence="7 8">
    <name type="scientific">Smittium megazygosporum</name>
    <dbReference type="NCBI Taxonomy" id="133381"/>
    <lineage>
        <taxon>Eukaryota</taxon>
        <taxon>Fungi</taxon>
        <taxon>Fungi incertae sedis</taxon>
        <taxon>Zoopagomycota</taxon>
        <taxon>Kickxellomycotina</taxon>
        <taxon>Harpellomycetes</taxon>
        <taxon>Harpellales</taxon>
        <taxon>Legeriomycetaceae</taxon>
        <taxon>Smittium</taxon>
    </lineage>
</organism>
<evidence type="ECO:0000256" key="4">
    <source>
        <dbReference type="RuleBase" id="RU361267"/>
    </source>
</evidence>
<keyword evidence="5" id="KW-0472">Membrane</keyword>
<dbReference type="CDD" id="cd07989">
    <property type="entry name" value="LPLAT_AGPAT-like"/>
    <property type="match status" value="1"/>
</dbReference>
<keyword evidence="3 4" id="KW-0012">Acyltransferase</keyword>
<keyword evidence="8" id="KW-1185">Reference proteome</keyword>
<evidence type="ECO:0000313" key="7">
    <source>
        <dbReference type="EMBL" id="PVV01017.1"/>
    </source>
</evidence>
<evidence type="ECO:0000256" key="2">
    <source>
        <dbReference type="ARBA" id="ARBA00022679"/>
    </source>
</evidence>
<dbReference type="EC" id="2.3.1.51" evidence="4"/>
<dbReference type="SUPFAM" id="SSF69593">
    <property type="entry name" value="Glycerol-3-phosphate (1)-acyltransferase"/>
    <property type="match status" value="1"/>
</dbReference>
<feature type="non-terminal residue" evidence="7">
    <location>
        <position position="211"/>
    </location>
</feature>
<keyword evidence="4" id="KW-0443">Lipid metabolism</keyword>
<reference evidence="7 8" key="1">
    <citation type="journal article" date="2018" name="MBio">
        <title>Comparative Genomics Reveals the Core Gene Toolbox for the Fungus-Insect Symbiosis.</title>
        <authorList>
            <person name="Wang Y."/>
            <person name="Stata M."/>
            <person name="Wang W."/>
            <person name="Stajich J.E."/>
            <person name="White M.M."/>
            <person name="Moncalvo J.M."/>
        </authorList>
    </citation>
    <scope>NUCLEOTIDE SEQUENCE [LARGE SCALE GENOMIC DNA]</scope>
    <source>
        <strain evidence="7 8">SC-DP-2</strain>
    </source>
</reference>
<dbReference type="Pfam" id="PF01553">
    <property type="entry name" value="Acyltransferase"/>
    <property type="match status" value="1"/>
</dbReference>
<dbReference type="InterPro" id="IPR002123">
    <property type="entry name" value="Plipid/glycerol_acylTrfase"/>
</dbReference>
<feature type="transmembrane region" description="Helical" evidence="5">
    <location>
        <begin position="6"/>
        <end position="22"/>
    </location>
</feature>
<dbReference type="SMART" id="SM00563">
    <property type="entry name" value="PlsC"/>
    <property type="match status" value="1"/>
</dbReference>
<evidence type="ECO:0000256" key="3">
    <source>
        <dbReference type="ARBA" id="ARBA00023315"/>
    </source>
</evidence>
<keyword evidence="4" id="KW-0444">Lipid biosynthesis</keyword>
<sequence length="211" mass="23736">MVSVLNGVLYFVGFEVSGWFLGKFNAKLNFGFRTVNYMICLLIAASISICISPVLFVLDRRDDVNFVTARLFYLFSRVLLGYTVEVENAEYLDKQPCVFIGNHQSALDLVWLGATLPKHAVTIAKYSIKFVPILGWFMVIGENIFIKRGNKKSAHHLFEQASKIINRKNLSVFFFPEGTRGFHPNGPDLLPFKKGAFLLAKSAKVPIVPIV</sequence>
<dbReference type="GO" id="GO:0016020">
    <property type="term" value="C:membrane"/>
    <property type="evidence" value="ECO:0007669"/>
    <property type="project" value="InterPro"/>
</dbReference>
<protein>
    <recommendedName>
        <fullName evidence="4">1-acyl-sn-glycerol-3-phosphate acyltransferase</fullName>
        <ecNumber evidence="4">2.3.1.51</ecNumber>
    </recommendedName>
</protein>
<keyword evidence="4" id="KW-0594">Phospholipid biosynthesis</keyword>
<dbReference type="STRING" id="133381.A0A2T9Z913"/>
<comment type="similarity">
    <text evidence="1 4">Belongs to the 1-acyl-sn-glycerol-3-phosphate acyltransferase family.</text>
</comment>
<dbReference type="InterPro" id="IPR004552">
    <property type="entry name" value="AGP_acyltrans"/>
</dbReference>
<name>A0A2T9Z913_9FUNG</name>
<dbReference type="Proteomes" id="UP000245609">
    <property type="component" value="Unassembled WGS sequence"/>
</dbReference>
<dbReference type="AlphaFoldDB" id="A0A2T9Z913"/>
<dbReference type="PANTHER" id="PTHR10434">
    <property type="entry name" value="1-ACYL-SN-GLYCEROL-3-PHOSPHATE ACYLTRANSFERASE"/>
    <property type="match status" value="1"/>
</dbReference>
<evidence type="ECO:0000259" key="6">
    <source>
        <dbReference type="SMART" id="SM00563"/>
    </source>
</evidence>
<comment type="caution">
    <text evidence="7">The sequence shown here is derived from an EMBL/GenBank/DDBJ whole genome shotgun (WGS) entry which is preliminary data.</text>
</comment>
<accession>A0A2T9Z913</accession>
<dbReference type="GO" id="GO:0006654">
    <property type="term" value="P:phosphatidic acid biosynthetic process"/>
    <property type="evidence" value="ECO:0007669"/>
    <property type="project" value="TreeGrafter"/>
</dbReference>
<evidence type="ECO:0000313" key="8">
    <source>
        <dbReference type="Proteomes" id="UP000245609"/>
    </source>
</evidence>
<gene>
    <name evidence="7" type="ORF">BB560_004582</name>
</gene>
<comment type="domain">
    <text evidence="4">The HXXXXD motif is essential for acyltransferase activity and may constitute the binding site for the phosphate moiety of the glycerol-3-phosphate.</text>
</comment>
<keyword evidence="5" id="KW-0812">Transmembrane</keyword>
<dbReference type="OrthoDB" id="202234at2759"/>
<keyword evidence="5" id="KW-1133">Transmembrane helix</keyword>
<proteinExistence type="inferred from homology"/>